<dbReference type="Proteomes" id="UP000054770">
    <property type="component" value="Unassembled WGS sequence"/>
</dbReference>
<proteinExistence type="predicted"/>
<accession>A0A158KVL3</accession>
<organism evidence="2 3">
    <name type="scientific">Caballeronia choica</name>
    <dbReference type="NCBI Taxonomy" id="326476"/>
    <lineage>
        <taxon>Bacteria</taxon>
        <taxon>Pseudomonadati</taxon>
        <taxon>Pseudomonadota</taxon>
        <taxon>Betaproteobacteria</taxon>
        <taxon>Burkholderiales</taxon>
        <taxon>Burkholderiaceae</taxon>
        <taxon>Caballeronia</taxon>
    </lineage>
</organism>
<dbReference type="EMBL" id="FCON02000180">
    <property type="protein sequence ID" value="SAL85192.1"/>
    <property type="molecule type" value="Genomic_DNA"/>
</dbReference>
<protein>
    <submittedName>
        <fullName evidence="2">Acetoacetyl-CoA synthetase</fullName>
    </submittedName>
</protein>
<comment type="caution">
    <text evidence="2">The sequence shown here is derived from an EMBL/GenBank/DDBJ whole genome shotgun (WGS) entry which is preliminary data.</text>
</comment>
<dbReference type="AlphaFoldDB" id="A0A158KVL3"/>
<reference evidence="2" key="1">
    <citation type="submission" date="2016-01" db="EMBL/GenBank/DDBJ databases">
        <authorList>
            <person name="Peeters C."/>
        </authorList>
    </citation>
    <scope>NUCLEOTIDE SEQUENCE [LARGE SCALE GENOMIC DNA]</scope>
    <source>
        <strain evidence="2">LMG 22940</strain>
    </source>
</reference>
<gene>
    <name evidence="2" type="ORF">AWB68_07596</name>
</gene>
<keyword evidence="3" id="KW-1185">Reference proteome</keyword>
<sequence length="93" mass="9854">MTHSGKASPAGHHPRAYQGSAVGAPCAPTDAIRVDAIPRMLLGKKMELPITKFLMGQPAEKVANPDTMANSGSLAWFAAFARDRAASDRGNRH</sequence>
<evidence type="ECO:0000256" key="1">
    <source>
        <dbReference type="SAM" id="MobiDB-lite"/>
    </source>
</evidence>
<feature type="region of interest" description="Disordered" evidence="1">
    <location>
        <begin position="1"/>
        <end position="26"/>
    </location>
</feature>
<name>A0A158KVL3_9BURK</name>
<evidence type="ECO:0000313" key="2">
    <source>
        <dbReference type="EMBL" id="SAL85192.1"/>
    </source>
</evidence>
<evidence type="ECO:0000313" key="3">
    <source>
        <dbReference type="Proteomes" id="UP000054770"/>
    </source>
</evidence>